<dbReference type="Gene3D" id="3.90.190.10">
    <property type="entry name" value="Protein tyrosine phosphatase superfamily"/>
    <property type="match status" value="1"/>
</dbReference>
<dbReference type="GO" id="GO:0005829">
    <property type="term" value="C:cytosol"/>
    <property type="evidence" value="ECO:0007669"/>
    <property type="project" value="TreeGrafter"/>
</dbReference>
<dbReference type="GO" id="GO:0016314">
    <property type="term" value="F:phosphatidylinositol-3,4,5-trisphosphate 3-phosphatase activity"/>
    <property type="evidence" value="ECO:0007669"/>
    <property type="project" value="TreeGrafter"/>
</dbReference>
<dbReference type="InterPro" id="IPR051281">
    <property type="entry name" value="Dual-spec_lipid-protein_phosph"/>
</dbReference>
<proteinExistence type="predicted"/>
<name>A0A7G2CJ52_9TRYP</name>
<keyword evidence="2" id="KW-1185">Reference proteome</keyword>
<dbReference type="AlphaFoldDB" id="A0A7G2CJ52"/>
<dbReference type="Proteomes" id="UP000515908">
    <property type="component" value="Chromosome 15"/>
</dbReference>
<organism evidence="1 2">
    <name type="scientific">Angomonas deanei</name>
    <dbReference type="NCBI Taxonomy" id="59799"/>
    <lineage>
        <taxon>Eukaryota</taxon>
        <taxon>Discoba</taxon>
        <taxon>Euglenozoa</taxon>
        <taxon>Kinetoplastea</taxon>
        <taxon>Metakinetoplastina</taxon>
        <taxon>Trypanosomatida</taxon>
        <taxon>Trypanosomatidae</taxon>
        <taxon>Strigomonadinae</taxon>
        <taxon>Angomonas</taxon>
    </lineage>
</organism>
<dbReference type="InterPro" id="IPR029021">
    <property type="entry name" value="Prot-tyrosine_phosphatase-like"/>
</dbReference>
<evidence type="ECO:0000313" key="2">
    <source>
        <dbReference type="Proteomes" id="UP000515908"/>
    </source>
</evidence>
<reference evidence="1 2" key="1">
    <citation type="submission" date="2020-08" db="EMBL/GenBank/DDBJ databases">
        <authorList>
            <person name="Newling K."/>
            <person name="Davey J."/>
            <person name="Forrester S."/>
        </authorList>
    </citation>
    <scope>NUCLEOTIDE SEQUENCE [LARGE SCALE GENOMIC DNA]</scope>
    <source>
        <strain evidence="2">Crithidia deanei Carvalho (ATCC PRA-265)</strain>
    </source>
</reference>
<evidence type="ECO:0000313" key="1">
    <source>
        <dbReference type="EMBL" id="CAD2219878.1"/>
    </source>
</evidence>
<accession>A0A7G2CJ52</accession>
<dbReference type="OrthoDB" id="1104827at2759"/>
<dbReference type="VEuPathDB" id="TriTrypDB:ADEAN_000739100"/>
<dbReference type="Gene3D" id="2.60.40.1110">
    <property type="match status" value="1"/>
</dbReference>
<sequence>MNYIKSWLYGDNNELRQLFETRVYVWNIPAGSTSLVENQTIKVSKSANKSVETMGRRLDELEADKYILFNFSPLFMEIVDNCQRGQVLDFSKQSVENFSVLMEVCFTIDKWLKVGNPAGSHCAVLVFLEETPNIQYPNYAAMISACYMIFQGFPTNDGSGTLDLVERELRITRSSYHAPSQLSYVKYFQLLFEIPVIPNPKRMRLLRISLHNMEALLDRKLGLQLEINSEQVISKNFSDPEAWHVGDLNTLEVFLDINESILGDFAIHVFEYNTDTSGGNTEGEAVADLNQSVARLSGDMKNSFFGKRGSLRPRVTKTRLFRLAFSTIFLHQQKHRVYQRDMDYVTAALPDDFYAQLHFSESEPERKDGEYIVQLTQRVEQSPQRQVVLARPNPKDFLAPRIDYDEEDLKGWGVLPQ</sequence>
<protein>
    <submittedName>
        <fullName evidence="1">Uncharacterized protein</fullName>
    </submittedName>
</protein>
<dbReference type="EMBL" id="LR877159">
    <property type="protein sequence ID" value="CAD2219878.1"/>
    <property type="molecule type" value="Genomic_DNA"/>
</dbReference>
<dbReference type="PANTHER" id="PTHR12305">
    <property type="entry name" value="PHOSPHATASE WITH HOMOLOGY TO TENSIN"/>
    <property type="match status" value="1"/>
</dbReference>
<gene>
    <name evidence="1" type="ORF">ADEAN_000739100</name>
</gene>